<dbReference type="AlphaFoldDB" id="A0A151J556"/>
<keyword evidence="2" id="KW-1185">Reference proteome</keyword>
<dbReference type="Proteomes" id="UP000078492">
    <property type="component" value="Unassembled WGS sequence"/>
</dbReference>
<sequence length="240" mass="27138">AILLGSARYVDGLKARHSIELCLDGSPIQLVDEVVDLGVSLSGALSWTGHVRQTSNKVNGILWRLKYRKNCLPVSLRVRLVSSLIFPLFDYCAAVFTNITAQLGLRLRRLMNACVRFIFDLRRDEHISPFYDRLGWLNADDRRVYLMCCFLFSILRSGSYLASNFHFHSSTRTTSRASPLDLTVPSCRTTSYQKSFLSTASSLWNSLPLSIRESNSMSSFKRGLFSHLRRRASACDRGVS</sequence>
<dbReference type="STRING" id="471704.A0A151J556"/>
<accession>A0A151J556</accession>
<name>A0A151J556_9HYME</name>
<organism evidence="1 2">
    <name type="scientific">Trachymyrmex cornetzi</name>
    <dbReference type="NCBI Taxonomy" id="471704"/>
    <lineage>
        <taxon>Eukaryota</taxon>
        <taxon>Metazoa</taxon>
        <taxon>Ecdysozoa</taxon>
        <taxon>Arthropoda</taxon>
        <taxon>Hexapoda</taxon>
        <taxon>Insecta</taxon>
        <taxon>Pterygota</taxon>
        <taxon>Neoptera</taxon>
        <taxon>Endopterygota</taxon>
        <taxon>Hymenoptera</taxon>
        <taxon>Apocrita</taxon>
        <taxon>Aculeata</taxon>
        <taxon>Formicoidea</taxon>
        <taxon>Formicidae</taxon>
        <taxon>Myrmicinae</taxon>
        <taxon>Trachymyrmex</taxon>
    </lineage>
</organism>
<evidence type="ECO:0000313" key="1">
    <source>
        <dbReference type="EMBL" id="KYN18065.1"/>
    </source>
</evidence>
<feature type="non-terminal residue" evidence="1">
    <location>
        <position position="1"/>
    </location>
</feature>
<gene>
    <name evidence="1" type="ORF">ALC57_09636</name>
</gene>
<reference evidence="1 2" key="1">
    <citation type="submission" date="2015-09" db="EMBL/GenBank/DDBJ databases">
        <title>Trachymyrmex cornetzi WGS genome.</title>
        <authorList>
            <person name="Nygaard S."/>
            <person name="Hu H."/>
            <person name="Boomsma J."/>
            <person name="Zhang G."/>
        </authorList>
    </citation>
    <scope>NUCLEOTIDE SEQUENCE [LARGE SCALE GENOMIC DNA]</scope>
    <source>
        <strain evidence="1">Tcor2-1</strain>
        <tissue evidence="1">Whole body</tissue>
    </source>
</reference>
<proteinExistence type="predicted"/>
<evidence type="ECO:0000313" key="2">
    <source>
        <dbReference type="Proteomes" id="UP000078492"/>
    </source>
</evidence>
<dbReference type="EMBL" id="KQ980047">
    <property type="protein sequence ID" value="KYN18065.1"/>
    <property type="molecule type" value="Genomic_DNA"/>
</dbReference>
<protein>
    <submittedName>
        <fullName evidence="1">Uncharacterized protein</fullName>
    </submittedName>
</protein>